<keyword evidence="2" id="KW-1185">Reference proteome</keyword>
<accession>A0ACD0NP12</accession>
<dbReference type="EMBL" id="KZ820417">
    <property type="protein sequence ID" value="PWN47490.1"/>
    <property type="molecule type" value="Genomic_DNA"/>
</dbReference>
<evidence type="ECO:0000313" key="2">
    <source>
        <dbReference type="Proteomes" id="UP000245626"/>
    </source>
</evidence>
<protein>
    <submittedName>
        <fullName evidence="1">Coq4-domain-containing protein</fullName>
    </submittedName>
</protein>
<evidence type="ECO:0000313" key="1">
    <source>
        <dbReference type="EMBL" id="PWN47490.1"/>
    </source>
</evidence>
<gene>
    <name evidence="1" type="ORF">IE53DRAFT_390374</name>
</gene>
<name>A0ACD0NP12_9BASI</name>
<proteinExistence type="predicted"/>
<dbReference type="Proteomes" id="UP000245626">
    <property type="component" value="Unassembled WGS sequence"/>
</dbReference>
<organism evidence="1 2">
    <name type="scientific">Violaceomyces palustris</name>
    <dbReference type="NCBI Taxonomy" id="1673888"/>
    <lineage>
        <taxon>Eukaryota</taxon>
        <taxon>Fungi</taxon>
        <taxon>Dikarya</taxon>
        <taxon>Basidiomycota</taxon>
        <taxon>Ustilaginomycotina</taxon>
        <taxon>Ustilaginomycetes</taxon>
        <taxon>Violaceomycetales</taxon>
        <taxon>Violaceomycetaceae</taxon>
        <taxon>Violaceomyces</taxon>
    </lineage>
</organism>
<reference evidence="1 2" key="1">
    <citation type="journal article" date="2018" name="Mol. Biol. Evol.">
        <title>Broad Genomic Sampling Reveals a Smut Pathogenic Ancestry of the Fungal Clade Ustilaginomycotina.</title>
        <authorList>
            <person name="Kijpornyongpan T."/>
            <person name="Mondo S.J."/>
            <person name="Barry K."/>
            <person name="Sandor L."/>
            <person name="Lee J."/>
            <person name="Lipzen A."/>
            <person name="Pangilinan J."/>
            <person name="LaButti K."/>
            <person name="Hainaut M."/>
            <person name="Henrissat B."/>
            <person name="Grigoriev I.V."/>
            <person name="Spatafora J.W."/>
            <person name="Aime M.C."/>
        </authorList>
    </citation>
    <scope>NUCLEOTIDE SEQUENCE [LARGE SCALE GENOMIC DNA]</scope>
    <source>
        <strain evidence="1 2">SA 807</strain>
    </source>
</reference>
<sequence length="379" mass="41741">MMSTVAARAARTRARQPIPPLLSFVTLSSPAFHQQSDARNSALVLRKYSRSTNDHEPTTRSEEMVTTTTTSNTAREERGKTSPISSSSSSSSTTYIPTTPLGKSLLTLSSSLLLLNNPARGDLLSILTQVSSPPSLPHLLQLFNSTPSGRRLLIERPSINSETVDLDYLSNLPRGKLGREWVEWLKENNVGPDGRAEADYMATAEDKYLIQRYRESHDFYHLLLRMPITTLGETVVKFFEASQMRMPVAGLSAVGGSLRILSSSLLPSIKDLLNSNPSIPSTSSPAQDRDSQKDLILLNELIPWAVKLGVEAKPLITIEWEKRWEEDIEALRASYGITPPPVNVPPFKGRRGKKKMVGWPSKVLKARADRAAAKAKAAA</sequence>